<reference evidence="9 10" key="1">
    <citation type="submission" date="2013-10" db="EMBL/GenBank/DDBJ databases">
        <title>Salinisphaera orenii MK-B5 Genome Sequencing.</title>
        <authorList>
            <person name="Lai Q."/>
            <person name="Li C."/>
            <person name="Shao Z."/>
        </authorList>
    </citation>
    <scope>NUCLEOTIDE SEQUENCE [LARGE SCALE GENOMIC DNA]</scope>
    <source>
        <strain evidence="9 10">MK-B5</strain>
    </source>
</reference>
<keyword evidence="2" id="KW-0808">Transferase</keyword>
<dbReference type="PRINTS" id="PR00469">
    <property type="entry name" value="PNDRDTASEII"/>
</dbReference>
<dbReference type="InterPro" id="IPR029043">
    <property type="entry name" value="GcvT/YgfZ_C"/>
</dbReference>
<keyword evidence="2" id="KW-0032">Aminotransferase</keyword>
<evidence type="ECO:0000256" key="4">
    <source>
        <dbReference type="SAM" id="MobiDB-lite"/>
    </source>
</evidence>
<dbReference type="InterPro" id="IPR042204">
    <property type="entry name" value="2Fe-2S-bd_N"/>
</dbReference>
<dbReference type="Gene3D" id="3.50.50.60">
    <property type="entry name" value="FAD/NAD(P)-binding domain"/>
    <property type="match status" value="1"/>
</dbReference>
<dbReference type="SUPFAM" id="SSF103025">
    <property type="entry name" value="Folate-binding domain"/>
    <property type="match status" value="1"/>
</dbReference>
<dbReference type="Pfam" id="PF08669">
    <property type="entry name" value="GCV_T_C"/>
    <property type="match status" value="1"/>
</dbReference>
<feature type="domain" description="SoxA A3" evidence="8">
    <location>
        <begin position="518"/>
        <end position="602"/>
    </location>
</feature>
<dbReference type="InterPro" id="IPR013977">
    <property type="entry name" value="GcvT_C"/>
</dbReference>
<keyword evidence="10" id="KW-1185">Reference proteome</keyword>
<dbReference type="Pfam" id="PF17806">
    <property type="entry name" value="SO_alpha_A3"/>
    <property type="match status" value="1"/>
</dbReference>
<keyword evidence="3" id="KW-0560">Oxidoreductase</keyword>
<dbReference type="GO" id="GO:0008483">
    <property type="term" value="F:transaminase activity"/>
    <property type="evidence" value="ECO:0007669"/>
    <property type="project" value="UniProtKB-KW"/>
</dbReference>
<evidence type="ECO:0000259" key="5">
    <source>
        <dbReference type="Pfam" id="PF01571"/>
    </source>
</evidence>
<dbReference type="PIRSF" id="PIRSF037980">
    <property type="entry name" value="SoxA"/>
    <property type="match status" value="1"/>
</dbReference>
<evidence type="ECO:0000256" key="1">
    <source>
        <dbReference type="ARBA" id="ARBA00008609"/>
    </source>
</evidence>
<dbReference type="Proteomes" id="UP000283993">
    <property type="component" value="Unassembled WGS sequence"/>
</dbReference>
<dbReference type="Pfam" id="PF01571">
    <property type="entry name" value="GCV_T"/>
    <property type="match status" value="1"/>
</dbReference>
<protein>
    <submittedName>
        <fullName evidence="9">Sarcosine oxidase subunit alpha</fullName>
    </submittedName>
</protein>
<dbReference type="InterPro" id="IPR028896">
    <property type="entry name" value="GcvT/YgfZ/DmdA"/>
</dbReference>
<dbReference type="NCBIfam" id="TIGR01372">
    <property type="entry name" value="soxA"/>
    <property type="match status" value="1"/>
</dbReference>
<proteinExistence type="inferred from homology"/>
<dbReference type="InterPro" id="IPR027266">
    <property type="entry name" value="TrmE/GcvT-like"/>
</dbReference>
<dbReference type="InterPro" id="IPR041854">
    <property type="entry name" value="BFD-like_2Fe2S-bd_dom_sf"/>
</dbReference>
<dbReference type="RefSeq" id="WP_123631140.1">
    <property type="nucleotide sequence ID" value="NZ_AYKH01000015.1"/>
</dbReference>
<evidence type="ECO:0000259" key="8">
    <source>
        <dbReference type="Pfam" id="PF17806"/>
    </source>
</evidence>
<evidence type="ECO:0000256" key="3">
    <source>
        <dbReference type="ARBA" id="ARBA00023002"/>
    </source>
</evidence>
<feature type="compositionally biased region" description="Basic and acidic residues" evidence="4">
    <location>
        <begin position="997"/>
        <end position="1018"/>
    </location>
</feature>
<dbReference type="Gene3D" id="1.10.10.1100">
    <property type="entry name" value="BFD-like [2Fe-2S]-binding domain"/>
    <property type="match status" value="1"/>
</dbReference>
<evidence type="ECO:0000313" key="9">
    <source>
        <dbReference type="EMBL" id="ROO27124.1"/>
    </source>
</evidence>
<evidence type="ECO:0000313" key="10">
    <source>
        <dbReference type="Proteomes" id="UP000283993"/>
    </source>
</evidence>
<evidence type="ECO:0000259" key="7">
    <source>
        <dbReference type="Pfam" id="PF08669"/>
    </source>
</evidence>
<gene>
    <name evidence="9" type="ORF">SAOR_09040</name>
</gene>
<dbReference type="InterPro" id="IPR041117">
    <property type="entry name" value="SoxA_A3"/>
</dbReference>
<dbReference type="Gene3D" id="3.30.1360.120">
    <property type="entry name" value="Probable tRNA modification gtpase trme, domain 1"/>
    <property type="match status" value="1"/>
</dbReference>
<evidence type="ECO:0000259" key="6">
    <source>
        <dbReference type="Pfam" id="PF07992"/>
    </source>
</evidence>
<dbReference type="EMBL" id="AYKH01000015">
    <property type="protein sequence ID" value="ROO27124.1"/>
    <property type="molecule type" value="Genomic_DNA"/>
</dbReference>
<feature type="domain" description="FAD/NAD(P)-binding" evidence="6">
    <location>
        <begin position="169"/>
        <end position="296"/>
    </location>
</feature>
<dbReference type="Pfam" id="PF07992">
    <property type="entry name" value="Pyr_redox_2"/>
    <property type="match status" value="1"/>
</dbReference>
<dbReference type="InterPro" id="IPR023753">
    <property type="entry name" value="FAD/NAD-binding_dom"/>
</dbReference>
<dbReference type="SUPFAM" id="SSF51905">
    <property type="entry name" value="FAD/NAD(P)-binding domain"/>
    <property type="match status" value="1"/>
</dbReference>
<accession>A0A423PND3</accession>
<feature type="region of interest" description="Disordered" evidence="4">
    <location>
        <begin position="989"/>
        <end position="1026"/>
    </location>
</feature>
<dbReference type="PRINTS" id="PR00368">
    <property type="entry name" value="FADPNR"/>
</dbReference>
<dbReference type="AlphaFoldDB" id="A0A423PND3"/>
<comment type="similarity">
    <text evidence="1">Belongs to the GcvT family.</text>
</comment>
<sequence length="1026" mass="110094">MSGYRLASGGRIDRDRRLEFTFNGRPMAGYAGDTLASALIANGVDIVARSFKYRRPRGIVAAGAEEPNAILQLGCGARTRPVQRATQTELHYGLSARTVNGWPSAETDLTAVLDRASRLLPAGFYYKTFKWPAAGWKHYEHVIRAGAGLGYAPDDADGDRYDRVNAHCDVLVVGAGPAGLSAALAAGHSGARVILADEGSEFGGSLLSAAEHIDGAPSTHWIARARAELAAMPEVTLLPRATVFGYYDHNFLTLVERLTDHLPATDAVGPRERLWRLRTKQVVIATGAIERPLVFGNNDRPGVMLASAVSSYVNRYGVAPGRRAVVFANNDNGYRSALDMQRAGIDVAGVVDVRADPSGAWHEAARAAGLRVFAGHVVPDARGRRRLASVRTARLSADAGRIEDEGPRLDCDLLAVSGGWSPVVHLQSQSGARPRFDTDRACFVPGDPVQAERSAGAARGTWDTAGCLLEGNEAGVAAASACGFEAPATALPSAAAADEQPLLPCWLVPGFKPVSRGPKQFVDYQNDTTAADLHLAIRENYTAIEHVKRYTALGFGTDQGKLGNINGMGIVAEKLGRPLAEVGTTTFRPAYTPVTFGAIAGRDVGALLDATRHTPMHAWHVARGAVFENVGQWKRARYYPRPGETMQQAVDRECLATHHAVGVLDYSTLGKIDIHGPDAVTLLERVYTNNWRKLAVGRCRYGLMLGEDGMVMDDGVTARLAEHHYLMTTTTGGAATVLAWLERWLQTEWTDLEVHLTSVTDHWATVSVAGPYSRDLVGEVCADVDLSAEAMPFMSIRECTAAGVAARVARVSFTGELSFEISVPAAHGRRLWEAVMAAGERYGATPYGTEAMHVLRAEKGFVIVGQDTDGSVTPDDLGMAGLVSAKKDFIGRRSLARPHLQRRDRRQLVGLLTDEPAAVLPEGAQLVDDPDGPLPLPMVGWVTSSYASARVGRSIALALVDGGRDRIGQRVFAPLADGRVLSARITDPVFLDAPGRPPHDRTDRTDRNAERSGHRPERPPAGAVDA</sequence>
<comment type="caution">
    <text evidence="9">The sequence shown here is derived from an EMBL/GenBank/DDBJ whole genome shotgun (WGS) entry which is preliminary data.</text>
</comment>
<dbReference type="SUPFAM" id="SSF101790">
    <property type="entry name" value="Aminomethyltransferase beta-barrel domain"/>
    <property type="match status" value="1"/>
</dbReference>
<dbReference type="PANTHER" id="PTHR43757:SF2">
    <property type="entry name" value="AMINOMETHYLTRANSFERASE, MITOCHONDRIAL"/>
    <property type="match status" value="1"/>
</dbReference>
<evidence type="ECO:0000256" key="2">
    <source>
        <dbReference type="ARBA" id="ARBA00022576"/>
    </source>
</evidence>
<feature type="domain" description="Aminomethyltransferase C-terminal" evidence="7">
    <location>
        <begin position="906"/>
        <end position="992"/>
    </location>
</feature>
<dbReference type="Gene3D" id="3.10.20.440">
    <property type="entry name" value="2Fe-2S iron-sulphur cluster binding domain, sarcosine oxidase, alpha subunit, N-terminal domain"/>
    <property type="match status" value="1"/>
</dbReference>
<dbReference type="PANTHER" id="PTHR43757">
    <property type="entry name" value="AMINOMETHYLTRANSFERASE"/>
    <property type="match status" value="1"/>
</dbReference>
<feature type="domain" description="GCVT N-terminal" evidence="5">
    <location>
        <begin position="616"/>
        <end position="887"/>
    </location>
</feature>
<dbReference type="GO" id="GO:0046653">
    <property type="term" value="P:tetrahydrofolate metabolic process"/>
    <property type="evidence" value="ECO:0007669"/>
    <property type="project" value="InterPro"/>
</dbReference>
<dbReference type="Pfam" id="PF13510">
    <property type="entry name" value="Fer2_4"/>
    <property type="match status" value="1"/>
</dbReference>
<dbReference type="InterPro" id="IPR006222">
    <property type="entry name" value="GCVT_N"/>
</dbReference>
<dbReference type="InterPro" id="IPR006277">
    <property type="entry name" value="Sarcosine_oxidase_asu"/>
</dbReference>
<dbReference type="GO" id="GO:0008115">
    <property type="term" value="F:sarcosine oxidase activity"/>
    <property type="evidence" value="ECO:0007669"/>
    <property type="project" value="InterPro"/>
</dbReference>
<organism evidence="9 10">
    <name type="scientific">Salinisphaera orenii MK-B5</name>
    <dbReference type="NCBI Taxonomy" id="856730"/>
    <lineage>
        <taxon>Bacteria</taxon>
        <taxon>Pseudomonadati</taxon>
        <taxon>Pseudomonadota</taxon>
        <taxon>Gammaproteobacteria</taxon>
        <taxon>Salinisphaerales</taxon>
        <taxon>Salinisphaeraceae</taxon>
        <taxon>Salinisphaera</taxon>
    </lineage>
</organism>
<name>A0A423PND3_9GAMM</name>
<dbReference type="InterPro" id="IPR036188">
    <property type="entry name" value="FAD/NAD-bd_sf"/>
</dbReference>